<dbReference type="Pfam" id="PF03372">
    <property type="entry name" value="Exo_endo_phos"/>
    <property type="match status" value="1"/>
</dbReference>
<reference evidence="2" key="1">
    <citation type="submission" date="2020-08" db="EMBL/GenBank/DDBJ databases">
        <title>Multicomponent nature underlies the extraordinary mechanical properties of spider dragline silk.</title>
        <authorList>
            <person name="Kono N."/>
            <person name="Nakamura H."/>
            <person name="Mori M."/>
            <person name="Yoshida Y."/>
            <person name="Ohtoshi R."/>
            <person name="Malay A.D."/>
            <person name="Moran D.A.P."/>
            <person name="Tomita M."/>
            <person name="Numata K."/>
            <person name="Arakawa K."/>
        </authorList>
    </citation>
    <scope>NUCLEOTIDE SEQUENCE</scope>
</reference>
<dbReference type="Pfam" id="PF00078">
    <property type="entry name" value="RVT_1"/>
    <property type="match status" value="1"/>
</dbReference>
<dbReference type="InterPro" id="IPR000477">
    <property type="entry name" value="RT_dom"/>
</dbReference>
<feature type="domain" description="Reverse transcriptase" evidence="1">
    <location>
        <begin position="328"/>
        <end position="613"/>
    </location>
</feature>
<comment type="caution">
    <text evidence="2">The sequence shown here is derived from an EMBL/GenBank/DDBJ whole genome shotgun (WGS) entry which is preliminary data.</text>
</comment>
<dbReference type="SUPFAM" id="SSF56219">
    <property type="entry name" value="DNase I-like"/>
    <property type="match status" value="1"/>
</dbReference>
<dbReference type="PROSITE" id="PS50878">
    <property type="entry name" value="RT_POL"/>
    <property type="match status" value="1"/>
</dbReference>
<keyword evidence="3" id="KW-1185">Reference proteome</keyword>
<accession>A0A8X6W7E3</accession>
<dbReference type="PANTHER" id="PTHR36688">
    <property type="entry name" value="ENDO/EXONUCLEASE/PHOSPHATASE DOMAIN-CONTAINING PROTEIN"/>
    <property type="match status" value="1"/>
</dbReference>
<gene>
    <name evidence="2" type="primary">RTase</name>
    <name evidence="2" type="ORF">TNCV_4721791</name>
</gene>
<dbReference type="InterPro" id="IPR043502">
    <property type="entry name" value="DNA/RNA_pol_sf"/>
</dbReference>
<proteinExistence type="predicted"/>
<organism evidence="2 3">
    <name type="scientific">Trichonephila clavipes</name>
    <name type="common">Golden silk orbweaver</name>
    <name type="synonym">Nephila clavipes</name>
    <dbReference type="NCBI Taxonomy" id="2585209"/>
    <lineage>
        <taxon>Eukaryota</taxon>
        <taxon>Metazoa</taxon>
        <taxon>Ecdysozoa</taxon>
        <taxon>Arthropoda</taxon>
        <taxon>Chelicerata</taxon>
        <taxon>Arachnida</taxon>
        <taxon>Araneae</taxon>
        <taxon>Araneomorphae</taxon>
        <taxon>Entelegynae</taxon>
        <taxon>Araneoidea</taxon>
        <taxon>Nephilidae</taxon>
        <taxon>Trichonephila</taxon>
    </lineage>
</organism>
<name>A0A8X6W7E3_TRICX</name>
<evidence type="ECO:0000313" key="3">
    <source>
        <dbReference type="Proteomes" id="UP000887159"/>
    </source>
</evidence>
<dbReference type="InterPro" id="IPR005135">
    <property type="entry name" value="Endo/exonuclease/phosphatase"/>
</dbReference>
<keyword evidence="2" id="KW-0695">RNA-directed DNA polymerase</keyword>
<sequence>MYGLSLCSWNANGIKRKYFEFKLFVEKHSLDIILLQETHLRPSQRFNICNYNCYRNDRITDGPASGGTLILVKSTILHFTPHSSPLQHIEAITITLNPPNINPLTITSLYIPPHSDKFLFTLELENILQINSNCVIFGDFNATHNAWNCSHNSTRGTQLKNFADTLNLNIAFPNMPTRYGTHSSNTLDIALINNFNFPYDITSISDLSSDHNPVLLNFSLCNITHMDKTRAITTCWSAFHKNLDKNIHFADILNINNPHTLEDKITQFTEAVRSAHSQASKPITRKAHSYTPQHIKNLISLKNRARKLYHNTLNPIYRTEANRLQAHIKKQVKIHTQQVWNDRLKALNTRDNSIWQIQRNFRNSKSNIPTLTHTSGIATSDDQKANALANSFKSNYTENKRPDNFTNNIDSDVTSTLESFFANPPHTTTPLAPTNTDERGRSTGAVFLDIQKAFDRVWISGLIYKLITNNFPAPLIHIINSYLVNRTYKVRVNNTFLLPHRVNIGVTQGSLLGPVLFNIYLNDIPSHPQTMLNLYADDTAILATFKNHKTVTLALNKHLALLENYFNQWKININVEKTVAVLFTKRIKPVKPPTLYSTPLQWSQSTKYLGLILDKNLTWKHHILHARDKFRHALRLIYPLICRNSEMDMYNKVLLYTAVLRPIISYGCPVWGYAAKTNIKILEVAQNSIIRTITKAHRYTRNSNIYKALKLHPFKNYIQILAKKFFANLPNINNANLMNLENYTPQNDHKRPRRILLDSYNPP</sequence>
<dbReference type="InterPro" id="IPR052560">
    <property type="entry name" value="RdDP_mobile_element"/>
</dbReference>
<dbReference type="PANTHER" id="PTHR36688:SF1">
    <property type="entry name" value="ENDONUCLEASE_EXONUCLEASE_PHOSPHATASE DOMAIN-CONTAINING PROTEIN"/>
    <property type="match status" value="1"/>
</dbReference>
<dbReference type="Proteomes" id="UP000887159">
    <property type="component" value="Unassembled WGS sequence"/>
</dbReference>
<dbReference type="Gene3D" id="3.60.10.10">
    <property type="entry name" value="Endonuclease/exonuclease/phosphatase"/>
    <property type="match status" value="1"/>
</dbReference>
<keyword evidence="2" id="KW-0548">Nucleotidyltransferase</keyword>
<protein>
    <submittedName>
        <fullName evidence="2">Probable RNA-directed DNA polymerase from transposon BS</fullName>
    </submittedName>
</protein>
<dbReference type="AlphaFoldDB" id="A0A8X6W7E3"/>
<evidence type="ECO:0000259" key="1">
    <source>
        <dbReference type="PROSITE" id="PS50878"/>
    </source>
</evidence>
<evidence type="ECO:0000313" key="2">
    <source>
        <dbReference type="EMBL" id="GFY29051.1"/>
    </source>
</evidence>
<dbReference type="EMBL" id="BMAU01021387">
    <property type="protein sequence ID" value="GFY29051.1"/>
    <property type="molecule type" value="Genomic_DNA"/>
</dbReference>
<dbReference type="GO" id="GO:0003964">
    <property type="term" value="F:RNA-directed DNA polymerase activity"/>
    <property type="evidence" value="ECO:0007669"/>
    <property type="project" value="UniProtKB-KW"/>
</dbReference>
<dbReference type="InterPro" id="IPR036691">
    <property type="entry name" value="Endo/exonu/phosph_ase_sf"/>
</dbReference>
<dbReference type="SUPFAM" id="SSF56672">
    <property type="entry name" value="DNA/RNA polymerases"/>
    <property type="match status" value="1"/>
</dbReference>
<keyword evidence="2" id="KW-0808">Transferase</keyword>